<feature type="signal peptide" evidence="1">
    <location>
        <begin position="1"/>
        <end position="20"/>
    </location>
</feature>
<feature type="chain" id="PRO_5032267182" description="DUF306 domain-containing protein" evidence="1">
    <location>
        <begin position="21"/>
        <end position="205"/>
    </location>
</feature>
<feature type="domain" description="DUF306" evidence="2">
    <location>
        <begin position="70"/>
        <end position="163"/>
    </location>
</feature>
<evidence type="ECO:0000256" key="1">
    <source>
        <dbReference type="SAM" id="SignalP"/>
    </source>
</evidence>
<dbReference type="Gene3D" id="2.40.128.270">
    <property type="match status" value="1"/>
</dbReference>
<dbReference type="PROSITE" id="PS51257">
    <property type="entry name" value="PROKAR_LIPOPROTEIN"/>
    <property type="match status" value="1"/>
</dbReference>
<dbReference type="InterPro" id="IPR038670">
    <property type="entry name" value="HslJ-like_sf"/>
</dbReference>
<name>A0A806KS38_9BACT</name>
<evidence type="ECO:0000259" key="2">
    <source>
        <dbReference type="Pfam" id="PF03724"/>
    </source>
</evidence>
<proteinExistence type="predicted"/>
<organism evidence="3">
    <name type="scientific">uncultured bacterium contig00088</name>
    <dbReference type="NCBI Taxonomy" id="1181561"/>
    <lineage>
        <taxon>Bacteria</taxon>
        <taxon>environmental samples</taxon>
    </lineage>
</organism>
<dbReference type="AlphaFoldDB" id="A0A806KS38"/>
<keyword evidence="1" id="KW-0732">Signal</keyword>
<protein>
    <recommendedName>
        <fullName evidence="2">DUF306 domain-containing protein</fullName>
    </recommendedName>
</protein>
<dbReference type="EMBL" id="JQ844268">
    <property type="protein sequence ID" value="AGS53989.1"/>
    <property type="molecule type" value="Genomic_DNA"/>
</dbReference>
<accession>A0A806KS38</accession>
<evidence type="ECO:0000313" key="3">
    <source>
        <dbReference type="EMBL" id="AGS53989.1"/>
    </source>
</evidence>
<sequence length="205" mass="22174">MNTGVKAAVTAVTVAVLAFGACQTGGPAAEGTANGTAAEDRAVVSADFARDVQGRDWILARIVTGTQTVTLDRERLAREEFGEIFTLRFDDNLVAGTGAPNTYRAPYTPGDDRSLAIGLLATTMMFAFREPEEINEQRFFLYLNNVGRWDMTDGTLELHTTGEDGTEVVLVFVPVSPEPADPLPAYSTCPTRSIWAFRSGFEILS</sequence>
<dbReference type="Pfam" id="PF03724">
    <property type="entry name" value="META"/>
    <property type="match status" value="1"/>
</dbReference>
<dbReference type="InterPro" id="IPR005184">
    <property type="entry name" value="DUF306_Meta_HslJ"/>
</dbReference>
<reference evidence="3" key="1">
    <citation type="submission" date="2012-03" db="EMBL/GenBank/DDBJ databases">
        <title>Functional metagenomics reveals considerable lignocellulase gene clusters in the gut microbiome of a wood-feeding higher termite.</title>
        <authorList>
            <person name="Liu N."/>
        </authorList>
    </citation>
    <scope>NUCLEOTIDE SEQUENCE</scope>
</reference>